<sequence>MSLRQDHQNPHHPKTTFAGQLVCPHCQTAFPITWRRYWSAPWGNYRCPECKKSSYAKANSFWVYPIIIGATPLGGMAAAALSSYFPNNVLIAAIFFATGYSLIGFPLDKWAMDI</sequence>
<keyword evidence="1" id="KW-0812">Transmembrane</keyword>
<feature type="transmembrane region" description="Helical" evidence="1">
    <location>
        <begin position="89"/>
        <end position="107"/>
    </location>
</feature>
<evidence type="ECO:0000313" key="2">
    <source>
        <dbReference type="EMBL" id="PSB20406.1"/>
    </source>
</evidence>
<organism evidence="2 3">
    <name type="scientific">Phormidesmis priestleyi ULC007</name>
    <dbReference type="NCBI Taxonomy" id="1920490"/>
    <lineage>
        <taxon>Bacteria</taxon>
        <taxon>Bacillati</taxon>
        <taxon>Cyanobacteriota</taxon>
        <taxon>Cyanophyceae</taxon>
        <taxon>Leptolyngbyales</taxon>
        <taxon>Leptolyngbyaceae</taxon>
        <taxon>Phormidesmis</taxon>
    </lineage>
</organism>
<dbReference type="RefSeq" id="WP_073070323.1">
    <property type="nucleotide sequence ID" value="NZ_MPPI01000006.1"/>
</dbReference>
<reference evidence="2 3" key="2">
    <citation type="submission" date="2018-03" db="EMBL/GenBank/DDBJ databases">
        <title>The ancient ancestry and fast evolution of plastids.</title>
        <authorList>
            <person name="Moore K.R."/>
            <person name="Magnabosco C."/>
            <person name="Momper L."/>
            <person name="Gold D.A."/>
            <person name="Bosak T."/>
            <person name="Fournier G.P."/>
        </authorList>
    </citation>
    <scope>NUCLEOTIDE SEQUENCE [LARGE SCALE GENOMIC DNA]</scope>
    <source>
        <strain evidence="2 3">ULC007</strain>
    </source>
</reference>
<dbReference type="AlphaFoldDB" id="A0A2T1DIU5"/>
<name>A0A2T1DIU5_9CYAN</name>
<dbReference type="EMBL" id="PVWG01000006">
    <property type="protein sequence ID" value="PSB20406.1"/>
    <property type="molecule type" value="Genomic_DNA"/>
</dbReference>
<keyword evidence="1" id="KW-0472">Membrane</keyword>
<comment type="caution">
    <text evidence="2">The sequence shown here is derived from an EMBL/GenBank/DDBJ whole genome shotgun (WGS) entry which is preliminary data.</text>
</comment>
<dbReference type="STRING" id="1920490.GCA_001895925_04215"/>
<dbReference type="Proteomes" id="UP000238634">
    <property type="component" value="Unassembled WGS sequence"/>
</dbReference>
<evidence type="ECO:0000313" key="3">
    <source>
        <dbReference type="Proteomes" id="UP000238634"/>
    </source>
</evidence>
<evidence type="ECO:0000256" key="1">
    <source>
        <dbReference type="SAM" id="Phobius"/>
    </source>
</evidence>
<accession>A0A2T1DIU5</accession>
<proteinExistence type="predicted"/>
<keyword evidence="1" id="KW-1133">Transmembrane helix</keyword>
<keyword evidence="3" id="KW-1185">Reference proteome</keyword>
<reference evidence="2 3" key="1">
    <citation type="submission" date="2018-02" db="EMBL/GenBank/DDBJ databases">
        <authorList>
            <person name="Cohen D.B."/>
            <person name="Kent A.D."/>
        </authorList>
    </citation>
    <scope>NUCLEOTIDE SEQUENCE [LARGE SCALE GENOMIC DNA]</scope>
    <source>
        <strain evidence="2 3">ULC007</strain>
    </source>
</reference>
<feature type="transmembrane region" description="Helical" evidence="1">
    <location>
        <begin position="61"/>
        <end position="83"/>
    </location>
</feature>
<gene>
    <name evidence="2" type="ORF">C7B65_08185</name>
</gene>
<protein>
    <submittedName>
        <fullName evidence="2">Uncharacterized protein</fullName>
    </submittedName>
</protein>
<dbReference type="OrthoDB" id="9976203at2"/>